<gene>
    <name evidence="1" type="ORF">WN944_029372</name>
</gene>
<evidence type="ECO:0000313" key="2">
    <source>
        <dbReference type="Proteomes" id="UP001428341"/>
    </source>
</evidence>
<dbReference type="AlphaFoldDB" id="A0AAP0QA98"/>
<organism evidence="1 2">
    <name type="scientific">Citrus x changshan-huyou</name>
    <dbReference type="NCBI Taxonomy" id="2935761"/>
    <lineage>
        <taxon>Eukaryota</taxon>
        <taxon>Viridiplantae</taxon>
        <taxon>Streptophyta</taxon>
        <taxon>Embryophyta</taxon>
        <taxon>Tracheophyta</taxon>
        <taxon>Spermatophyta</taxon>
        <taxon>Magnoliopsida</taxon>
        <taxon>eudicotyledons</taxon>
        <taxon>Gunneridae</taxon>
        <taxon>Pentapetalae</taxon>
        <taxon>rosids</taxon>
        <taxon>malvids</taxon>
        <taxon>Sapindales</taxon>
        <taxon>Rutaceae</taxon>
        <taxon>Aurantioideae</taxon>
        <taxon>Citrus</taxon>
    </lineage>
</organism>
<reference evidence="1 2" key="1">
    <citation type="submission" date="2024-05" db="EMBL/GenBank/DDBJ databases">
        <title>Haplotype-resolved chromosome-level genome assembly of Huyou (Citrus changshanensis).</title>
        <authorList>
            <person name="Miao C."/>
            <person name="Chen W."/>
            <person name="Wu Y."/>
            <person name="Wang L."/>
            <person name="Zhao S."/>
            <person name="Grierson D."/>
            <person name="Xu C."/>
            <person name="Chen K."/>
        </authorList>
    </citation>
    <scope>NUCLEOTIDE SEQUENCE [LARGE SCALE GENOMIC DNA]</scope>
    <source>
        <strain evidence="1">01-14</strain>
        <tissue evidence="1">Leaf</tissue>
    </source>
</reference>
<keyword evidence="2" id="KW-1185">Reference proteome</keyword>
<evidence type="ECO:0000313" key="1">
    <source>
        <dbReference type="EMBL" id="KAK9177350.1"/>
    </source>
</evidence>
<proteinExistence type="predicted"/>
<evidence type="ECO:0008006" key="3">
    <source>
        <dbReference type="Google" id="ProtNLM"/>
    </source>
</evidence>
<accession>A0AAP0QA98</accession>
<comment type="caution">
    <text evidence="1">The sequence shown here is derived from an EMBL/GenBank/DDBJ whole genome shotgun (WGS) entry which is preliminary data.</text>
</comment>
<dbReference type="EMBL" id="JBCGBO010000025">
    <property type="protein sequence ID" value="KAK9177350.1"/>
    <property type="molecule type" value="Genomic_DNA"/>
</dbReference>
<name>A0AAP0QA98_9ROSI</name>
<protein>
    <recommendedName>
        <fullName evidence="3">Retrotransposon Copia-like N-terminal domain-containing protein</fullName>
    </recommendedName>
</protein>
<sequence>MSYSSPSQASSSSLPSNITNSVNIRLDRSNYPLWLAKILPLLRSSNLQKYVDGTSICPAFFLKDENGEYPYPYGSTVVIKATRGGPNSRGGRGFSHNNGGRGGGVNNFSRGFNGGNDFTGWSSKIEGYCQL</sequence>
<dbReference type="Proteomes" id="UP001428341">
    <property type="component" value="Unassembled WGS sequence"/>
</dbReference>